<dbReference type="RefSeq" id="WP_283382391.1">
    <property type="nucleotide sequence ID" value="NZ_JASHIE010000010.1"/>
</dbReference>
<gene>
    <name evidence="2" type="ORF">QM481_15635</name>
</gene>
<keyword evidence="2" id="KW-0547">Nucleotide-binding</keyword>
<keyword evidence="2" id="KW-0067">ATP-binding</keyword>
<reference evidence="2 3" key="1">
    <citation type="submission" date="2023-05" db="EMBL/GenBank/DDBJ databases">
        <title>Novel species of genus Flectobacillus isolated from stream in China.</title>
        <authorList>
            <person name="Lu H."/>
        </authorList>
    </citation>
    <scope>NUCLEOTIDE SEQUENCE [LARGE SCALE GENOMIC DNA]</scope>
    <source>
        <strain evidence="2 3">LFS242W</strain>
    </source>
</reference>
<dbReference type="GO" id="GO:0005524">
    <property type="term" value="F:ATP binding"/>
    <property type="evidence" value="ECO:0007669"/>
    <property type="project" value="UniProtKB-KW"/>
</dbReference>
<dbReference type="EMBL" id="JASHIE010000010">
    <property type="protein sequence ID" value="MDI9875975.1"/>
    <property type="molecule type" value="Genomic_DNA"/>
</dbReference>
<evidence type="ECO:0000313" key="2">
    <source>
        <dbReference type="EMBL" id="MDI9875975.1"/>
    </source>
</evidence>
<keyword evidence="3" id="KW-1185">Reference proteome</keyword>
<dbReference type="Proteomes" id="UP001225761">
    <property type="component" value="Unassembled WGS sequence"/>
</dbReference>
<evidence type="ECO:0000259" key="1">
    <source>
        <dbReference type="Pfam" id="PF13304"/>
    </source>
</evidence>
<comment type="caution">
    <text evidence="2">The sequence shown here is derived from an EMBL/GenBank/DDBJ whole genome shotgun (WGS) entry which is preliminary data.</text>
</comment>
<dbReference type="PANTHER" id="PTHR40396:SF1">
    <property type="entry name" value="ATPASE AAA-TYPE CORE DOMAIN-CONTAINING PROTEIN"/>
    <property type="match status" value="1"/>
</dbReference>
<feature type="domain" description="ATPase AAA-type core" evidence="1">
    <location>
        <begin position="47"/>
        <end position="357"/>
    </location>
</feature>
<sequence length="418" mass="48095">MIQEFSVKNFLSFREKQTISFLASTDKKNVNEVTFQPREGVKILKLLMVYGANASGKTNLILAIQALWVLMISSQANEDEKISQYRPFILDEGEPTEFEIIFWKGSIKYKYHVVFDESRILYERLMYTTESGILSDLYERSQKETIKFGSTIRELKAKDKQVFNTETLKNHTVLATLNKKNIQSPSVLVDLYIWIKNNVHGIGSYQNAYEIAELANRDKGVKNFLLEILKKADFNISDVHLVETTLSPQLITEIEKDVNVSNELKAKLLKPQKEILFFHNSDEKAFSIPYRMESAGTKAYFRLARLLLELGNEGTLVMEDELEDSLHYDLLLHFLETFLRTEIESQLIFATHSQMLLSEEWMLRRDMIVLVEKSKNSSSLLYKASDFGLHKNVSLLNAYKIGKLGAKPILGSTFINES</sequence>
<evidence type="ECO:0000313" key="3">
    <source>
        <dbReference type="Proteomes" id="UP001225761"/>
    </source>
</evidence>
<dbReference type="PANTHER" id="PTHR40396">
    <property type="entry name" value="ATPASE-LIKE PROTEIN"/>
    <property type="match status" value="1"/>
</dbReference>
<protein>
    <submittedName>
        <fullName evidence="2">ATP-binding protein</fullName>
    </submittedName>
</protein>
<dbReference type="InterPro" id="IPR003959">
    <property type="entry name" value="ATPase_AAA_core"/>
</dbReference>
<dbReference type="InterPro" id="IPR027417">
    <property type="entry name" value="P-loop_NTPase"/>
</dbReference>
<dbReference type="SUPFAM" id="SSF52540">
    <property type="entry name" value="P-loop containing nucleoside triphosphate hydrolases"/>
    <property type="match status" value="1"/>
</dbReference>
<organism evidence="2 3">
    <name type="scientific">Flectobacillus rivi</name>
    <dbReference type="NCBI Taxonomy" id="2984209"/>
    <lineage>
        <taxon>Bacteria</taxon>
        <taxon>Pseudomonadati</taxon>
        <taxon>Bacteroidota</taxon>
        <taxon>Cytophagia</taxon>
        <taxon>Cytophagales</taxon>
        <taxon>Flectobacillaceae</taxon>
        <taxon>Flectobacillus</taxon>
    </lineage>
</organism>
<dbReference type="Gene3D" id="3.40.50.300">
    <property type="entry name" value="P-loop containing nucleotide triphosphate hydrolases"/>
    <property type="match status" value="1"/>
</dbReference>
<name>A0ABT6Z4B5_9BACT</name>
<dbReference type="Pfam" id="PF13304">
    <property type="entry name" value="AAA_21"/>
    <property type="match status" value="1"/>
</dbReference>
<accession>A0ABT6Z4B5</accession>
<proteinExistence type="predicted"/>